<feature type="non-terminal residue" evidence="1">
    <location>
        <position position="274"/>
    </location>
</feature>
<dbReference type="InterPro" id="IPR002860">
    <property type="entry name" value="BNR_rpt"/>
</dbReference>
<proteinExistence type="predicted"/>
<protein>
    <recommendedName>
        <fullName evidence="2">Sortilin N-terminal domain-containing protein</fullName>
    </recommendedName>
</protein>
<sequence length="274" mass="29708">NVALFRSRDSGHHWERILPSPETPSIVDGDEAVYLYSAAGVWPGGAVTAVAADPDVPGRLWAGVSPHGSWAQKWGASKGIIGTLKILRSSDGGSTWQQDKGTLRGDRIEKIFVDGISPLEMEKRVLYAATGEGVFRSRDGGKTWELSSAEVPAESIHDLAAGFDLASKRTALYVTVRHRDGAPSAIWRSRDQAESWQLIAGPRELPEGIPPRPVGTWRYEAIAACASKPDVIYVSTVYTAADPVGEFYAAYRSTDGGESWQCTLRGDPRLKSQN</sequence>
<dbReference type="CDD" id="cd15482">
    <property type="entry name" value="Sialidase_non-viral"/>
    <property type="match status" value="1"/>
</dbReference>
<reference evidence="1" key="1">
    <citation type="journal article" date="2014" name="Front. Microbiol.">
        <title>High frequency of phylogenetically diverse reductive dehalogenase-homologous genes in deep subseafloor sedimentary metagenomes.</title>
        <authorList>
            <person name="Kawai M."/>
            <person name="Futagami T."/>
            <person name="Toyoda A."/>
            <person name="Takaki Y."/>
            <person name="Nishi S."/>
            <person name="Hori S."/>
            <person name="Arai W."/>
            <person name="Tsubouchi T."/>
            <person name="Morono Y."/>
            <person name="Uchiyama I."/>
            <person name="Ito T."/>
            <person name="Fujiyama A."/>
            <person name="Inagaki F."/>
            <person name="Takami H."/>
        </authorList>
    </citation>
    <scope>NUCLEOTIDE SEQUENCE</scope>
    <source>
        <strain evidence="1">Expedition CK06-06</strain>
    </source>
</reference>
<organism evidence="1">
    <name type="scientific">marine sediment metagenome</name>
    <dbReference type="NCBI Taxonomy" id="412755"/>
    <lineage>
        <taxon>unclassified sequences</taxon>
        <taxon>metagenomes</taxon>
        <taxon>ecological metagenomes</taxon>
    </lineage>
</organism>
<dbReference type="EMBL" id="BARU01025275">
    <property type="protein sequence ID" value="GAH59015.1"/>
    <property type="molecule type" value="Genomic_DNA"/>
</dbReference>
<dbReference type="PANTHER" id="PTHR43739:SF5">
    <property type="entry name" value="EXO-ALPHA-SIALIDASE"/>
    <property type="match status" value="1"/>
</dbReference>
<dbReference type="InterPro" id="IPR015943">
    <property type="entry name" value="WD40/YVTN_repeat-like_dom_sf"/>
</dbReference>
<feature type="non-terminal residue" evidence="1">
    <location>
        <position position="1"/>
    </location>
</feature>
<dbReference type="Pfam" id="PF02012">
    <property type="entry name" value="BNR"/>
    <property type="match status" value="2"/>
</dbReference>
<dbReference type="GO" id="GO:0010411">
    <property type="term" value="P:xyloglucan metabolic process"/>
    <property type="evidence" value="ECO:0007669"/>
    <property type="project" value="TreeGrafter"/>
</dbReference>
<evidence type="ECO:0008006" key="2">
    <source>
        <dbReference type="Google" id="ProtNLM"/>
    </source>
</evidence>
<dbReference type="InterPro" id="IPR052025">
    <property type="entry name" value="Xyloglucanase_GH74"/>
</dbReference>
<name>X1HPQ3_9ZZZZ</name>
<dbReference type="SUPFAM" id="SSF110296">
    <property type="entry name" value="Oligoxyloglucan reducing end-specific cellobiohydrolase"/>
    <property type="match status" value="1"/>
</dbReference>
<evidence type="ECO:0000313" key="1">
    <source>
        <dbReference type="EMBL" id="GAH59015.1"/>
    </source>
</evidence>
<dbReference type="Gene3D" id="2.130.10.10">
    <property type="entry name" value="YVTN repeat-like/Quinoprotein amine dehydrogenase"/>
    <property type="match status" value="2"/>
</dbReference>
<dbReference type="PANTHER" id="PTHR43739">
    <property type="entry name" value="XYLOGLUCANASE (EUROFUNG)"/>
    <property type="match status" value="1"/>
</dbReference>
<accession>X1HPQ3</accession>
<gene>
    <name evidence="1" type="ORF">S03H2_40740</name>
</gene>
<comment type="caution">
    <text evidence="1">The sequence shown here is derived from an EMBL/GenBank/DDBJ whole genome shotgun (WGS) entry which is preliminary data.</text>
</comment>
<dbReference type="AlphaFoldDB" id="X1HPQ3"/>